<sequence length="859" mass="90666">MWPGEGPCPPPTCRWRHNVVNRHCSPLRLGSGELCGAQPSLNLDLNWMTSGAGALSAPLTQKASFPPADQGRDDHDKVCRTWGRLPQGPLANRLGGQHAVSSSVPQASTCGSLAPKAGAQPCNAPGLAWGLSREKLPSKRVGLGAQSACPKVTLGPGQGRCLGLRQVPGGLSSWVNINGAQRTAGHVCAQQIFDLQRLPPYTSSPQVPPHYPHSGQVPPTTLDLVGLVNRSLGNAGTRSPTAKVSACLCPPIRPCPIALGTSGSALVLEERDTDPWALPELKDTGQSWKELSLAGRVLRVVIGFLKACGLLGSLYLFICSLDILSSAFQLLGSKVAGDIFKDNMVLSNPVAGLVIGVLVTVLVQSSSTSSSIVVSMVASKLLTVQASVPIIMGVNVGTSITSTLVSMAQSGDRDEFRRAFGGSAVHSIFNWLTVLLLLPLESAMAPLERLSALALGTTSLQPGGRAPDILKVLTQPLTHLVVQLDANVITGSATGNATNSSLVKRWCGTRGEMTTGNGSNCGVATSDSCPERNSSAALEHLPCEARRPPLPLPTPQAGHHSPAPTLPPGHHLFAGTALTDLAVGFILLAASLLGLCSCLVLLVKLLNSVLRGRVAQAVRTVINADFPFPFGWLSGYLAILVGASLTFMLQSSSVFTAAIVPLMGVRVISLERAYPLFLGSNIGTTTTALLAALASPADMLLSAVQVALIHFFFNLGGILLWYVVPVLRLPIPLAKRFGDLTAQYRWVAIAYLLLSFLLLPLATFGLSLAGGTVLAAVGGPLAGLVLFVVLINVLQQHRPAWLPHHVRSWAWLPLWLRSLEPWDRLVSRCCPCRARSPPRATAKEAHCHENPEVLASQQL</sequence>
<keyword evidence="8" id="KW-0406">Ion transport</keyword>
<evidence type="ECO:0000256" key="8">
    <source>
        <dbReference type="ARBA" id="ARBA00023201"/>
    </source>
</evidence>
<dbReference type="GeneID" id="103563574"/>
<keyword evidence="4 10" id="KW-0812">Transmembrane</keyword>
<feature type="transmembrane region" description="Helical" evidence="10">
    <location>
        <begin position="420"/>
        <end position="440"/>
    </location>
</feature>
<feature type="transmembrane region" description="Helical" evidence="10">
    <location>
        <begin position="386"/>
        <end position="408"/>
    </location>
</feature>
<dbReference type="Pfam" id="PF02690">
    <property type="entry name" value="Na_Pi_cotrans"/>
    <property type="match status" value="2"/>
</dbReference>
<feature type="transmembrane region" description="Helical" evidence="10">
    <location>
        <begin position="581"/>
        <end position="603"/>
    </location>
</feature>
<dbReference type="PANTHER" id="PTHR10010:SF35">
    <property type="entry name" value="SODIUM-DEPENDENT PHOSPHATE TRANSPORT PROTEIN 2C"/>
    <property type="match status" value="1"/>
</dbReference>
<dbReference type="Proteomes" id="UP001652662">
    <property type="component" value="Chromosome 26"/>
</dbReference>
<keyword evidence="8" id="KW-0813">Transport</keyword>
<keyword evidence="8" id="KW-0739">Sodium transport</keyword>
<evidence type="ECO:0000313" key="12">
    <source>
        <dbReference type="RefSeq" id="XP_070452001.1"/>
    </source>
</evidence>
<evidence type="ECO:0000256" key="4">
    <source>
        <dbReference type="ARBA" id="ARBA00022692"/>
    </source>
</evidence>
<feature type="transmembrane region" description="Helical" evidence="10">
    <location>
        <begin position="636"/>
        <end position="662"/>
    </location>
</feature>
<evidence type="ECO:0000256" key="2">
    <source>
        <dbReference type="ARBA" id="ARBA00005808"/>
    </source>
</evidence>
<evidence type="ECO:0000256" key="6">
    <source>
        <dbReference type="ARBA" id="ARBA00023053"/>
    </source>
</evidence>
<dbReference type="NCBIfam" id="TIGR01013">
    <property type="entry name" value="2a58"/>
    <property type="match status" value="1"/>
</dbReference>
<dbReference type="InterPro" id="IPR003841">
    <property type="entry name" value="Na/Pi_transpt"/>
</dbReference>
<feature type="transmembrane region" description="Helical" evidence="10">
    <location>
        <begin position="772"/>
        <end position="794"/>
    </location>
</feature>
<keyword evidence="5 10" id="KW-1133">Transmembrane helix</keyword>
<evidence type="ECO:0000256" key="3">
    <source>
        <dbReference type="ARBA" id="ARBA00022475"/>
    </source>
</evidence>
<evidence type="ECO:0000256" key="1">
    <source>
        <dbReference type="ARBA" id="ARBA00004424"/>
    </source>
</evidence>
<evidence type="ECO:0000256" key="10">
    <source>
        <dbReference type="SAM" id="Phobius"/>
    </source>
</evidence>
<evidence type="ECO:0000256" key="9">
    <source>
        <dbReference type="SAM" id="MobiDB-lite"/>
    </source>
</evidence>
<feature type="transmembrane region" description="Helical" evidence="10">
    <location>
        <begin position="350"/>
        <end position="374"/>
    </location>
</feature>
<proteinExistence type="inferred from homology"/>
<feature type="region of interest" description="Disordered" evidence="9">
    <location>
        <begin position="545"/>
        <end position="565"/>
    </location>
</feature>
<evidence type="ECO:0000313" key="11">
    <source>
        <dbReference type="Proteomes" id="UP001652662"/>
    </source>
</evidence>
<feature type="transmembrane region" description="Helical" evidence="10">
    <location>
        <begin position="700"/>
        <end position="724"/>
    </location>
</feature>
<name>A0ABM4MH34_EQUPR</name>
<keyword evidence="6" id="KW-0915">Sodium</keyword>
<feature type="transmembrane region" description="Helical" evidence="10">
    <location>
        <begin position="674"/>
        <end position="694"/>
    </location>
</feature>
<reference evidence="12" key="1">
    <citation type="submission" date="2025-08" db="UniProtKB">
        <authorList>
            <consortium name="RefSeq"/>
        </authorList>
    </citation>
    <scope>IDENTIFICATION</scope>
    <source>
        <tissue evidence="12">Blood</tissue>
    </source>
</reference>
<accession>A0ABM4MH34</accession>
<evidence type="ECO:0000256" key="7">
    <source>
        <dbReference type="ARBA" id="ARBA00023136"/>
    </source>
</evidence>
<keyword evidence="11" id="KW-1185">Reference proteome</keyword>
<gene>
    <name evidence="12" type="primary">SLC34A3</name>
</gene>
<protein>
    <submittedName>
        <fullName evidence="12">Sodium-dependent phosphate transport protein 2C isoform X1</fullName>
    </submittedName>
</protein>
<feature type="transmembrane region" description="Helical" evidence="10">
    <location>
        <begin position="744"/>
        <end position="766"/>
    </location>
</feature>
<dbReference type="PANTHER" id="PTHR10010">
    <property type="entry name" value="SOLUTE CARRIER FAMILY 34 SODIUM PHOSPHATE , MEMBER 2-RELATED"/>
    <property type="match status" value="1"/>
</dbReference>
<keyword evidence="7 10" id="KW-0472">Membrane</keyword>
<evidence type="ECO:0000256" key="5">
    <source>
        <dbReference type="ARBA" id="ARBA00022989"/>
    </source>
</evidence>
<keyword evidence="3" id="KW-1003">Cell membrane</keyword>
<dbReference type="RefSeq" id="XP_070452001.1">
    <property type="nucleotide sequence ID" value="XM_070595900.1"/>
</dbReference>
<comment type="subcellular location">
    <subcellularLocation>
        <location evidence="1">Apical cell membrane</location>
        <topology evidence="1">Multi-pass membrane protein</topology>
    </subcellularLocation>
</comment>
<comment type="similarity">
    <text evidence="2">Belongs to the SLC34A transporter family.</text>
</comment>
<organism evidence="11 12">
    <name type="scientific">Equus przewalskii</name>
    <name type="common">Przewalski's horse</name>
    <name type="synonym">Equus caballus przewalskii</name>
    <dbReference type="NCBI Taxonomy" id="9798"/>
    <lineage>
        <taxon>Eukaryota</taxon>
        <taxon>Metazoa</taxon>
        <taxon>Chordata</taxon>
        <taxon>Craniata</taxon>
        <taxon>Vertebrata</taxon>
        <taxon>Euteleostomi</taxon>
        <taxon>Mammalia</taxon>
        <taxon>Eutheria</taxon>
        <taxon>Laurasiatheria</taxon>
        <taxon>Perissodactyla</taxon>
        <taxon>Equidae</taxon>
        <taxon>Equus</taxon>
    </lineage>
</organism>